<dbReference type="InterPro" id="IPR016047">
    <property type="entry name" value="M23ase_b-sheet_dom"/>
</dbReference>
<gene>
    <name evidence="3" type="ORF">GCM10010334_11920</name>
</gene>
<reference evidence="3" key="2">
    <citation type="submission" date="2020-09" db="EMBL/GenBank/DDBJ databases">
        <authorList>
            <person name="Sun Q."/>
            <person name="Ohkuma M."/>
        </authorList>
    </citation>
    <scope>NUCLEOTIDE SEQUENCE</scope>
    <source>
        <strain evidence="3">JCM 4637</strain>
    </source>
</reference>
<dbReference type="CDD" id="cd12797">
    <property type="entry name" value="M23_peptidase"/>
    <property type="match status" value="1"/>
</dbReference>
<dbReference type="FunFam" id="2.70.70.10:FF:000013">
    <property type="entry name" value="Peptidase family M23"/>
    <property type="match status" value="1"/>
</dbReference>
<feature type="coiled-coil region" evidence="1">
    <location>
        <begin position="147"/>
        <end position="188"/>
    </location>
</feature>
<accession>A0A919C8J3</accession>
<reference evidence="3" key="1">
    <citation type="journal article" date="2014" name="Int. J. Syst. Evol. Microbiol.">
        <title>Complete genome sequence of Corynebacterium casei LMG S-19264T (=DSM 44701T), isolated from a smear-ripened cheese.</title>
        <authorList>
            <consortium name="US DOE Joint Genome Institute (JGI-PGF)"/>
            <person name="Walter F."/>
            <person name="Albersmeier A."/>
            <person name="Kalinowski J."/>
            <person name="Ruckert C."/>
        </authorList>
    </citation>
    <scope>NUCLEOTIDE SEQUENCE</scope>
    <source>
        <strain evidence="3">JCM 4637</strain>
    </source>
</reference>
<organism evidence="3 4">
    <name type="scientific">Streptomyces finlayi</name>
    <dbReference type="NCBI Taxonomy" id="67296"/>
    <lineage>
        <taxon>Bacteria</taxon>
        <taxon>Bacillati</taxon>
        <taxon>Actinomycetota</taxon>
        <taxon>Actinomycetes</taxon>
        <taxon>Kitasatosporales</taxon>
        <taxon>Streptomycetaceae</taxon>
        <taxon>Streptomyces</taxon>
    </lineage>
</organism>
<comment type="caution">
    <text evidence="3">The sequence shown here is derived from an EMBL/GenBank/DDBJ whole genome shotgun (WGS) entry which is preliminary data.</text>
</comment>
<dbReference type="RefSeq" id="WP_189822389.1">
    <property type="nucleotide sequence ID" value="NZ_BMVC01000002.1"/>
</dbReference>
<dbReference type="Proteomes" id="UP000638353">
    <property type="component" value="Unassembled WGS sequence"/>
</dbReference>
<dbReference type="AlphaFoldDB" id="A0A919C8J3"/>
<dbReference type="PANTHER" id="PTHR21666">
    <property type="entry name" value="PEPTIDASE-RELATED"/>
    <property type="match status" value="1"/>
</dbReference>
<evidence type="ECO:0000256" key="1">
    <source>
        <dbReference type="SAM" id="Coils"/>
    </source>
</evidence>
<dbReference type="GO" id="GO:0004222">
    <property type="term" value="F:metalloendopeptidase activity"/>
    <property type="evidence" value="ECO:0007669"/>
    <property type="project" value="TreeGrafter"/>
</dbReference>
<keyword evidence="1" id="KW-0175">Coiled coil</keyword>
<evidence type="ECO:0000313" key="4">
    <source>
        <dbReference type="Proteomes" id="UP000638353"/>
    </source>
</evidence>
<evidence type="ECO:0000313" key="3">
    <source>
        <dbReference type="EMBL" id="GHC83114.1"/>
    </source>
</evidence>
<feature type="domain" description="M23ase beta-sheet core" evidence="2">
    <location>
        <begin position="254"/>
        <end position="342"/>
    </location>
</feature>
<dbReference type="SUPFAM" id="SSF51261">
    <property type="entry name" value="Duplicated hybrid motif"/>
    <property type="match status" value="1"/>
</dbReference>
<dbReference type="PANTHER" id="PTHR21666:SF270">
    <property type="entry name" value="MUREIN HYDROLASE ACTIVATOR ENVC"/>
    <property type="match status" value="1"/>
</dbReference>
<sequence>MTVAVAGCLVVGAGTGARGLEPLPETAEVERLYREASVAVKAHEAARKAVERGRGEVVRLQAAEGVERARLNQLRSAMGELARSQYRGGGGGVVVAVRFLTAPSPELMMERLSLARRGGHATDTLMTRVRDSQARLARDRAASTAALTRLKTELARQSAAREEIERKLKEAQERLRAAEEARRAALAAAAAAKAAKEGKGWVATGGAPGPACGGAAEVAPLGPPPTAGALWVKPVDPAPLSSGFAEAGGRWKHRHTGQDFAVFDGAAVRAVGEGTVEFVGCGDGFGNQVILRHANGYFTQYAHLSVFGVRTGDRVVPGQTIGLSGRTGNVSGPHLHFEVRVTPQLGSGIDPMPWLREHGVTL</sequence>
<proteinExistence type="predicted"/>
<dbReference type="InterPro" id="IPR011055">
    <property type="entry name" value="Dup_hybrid_motif"/>
</dbReference>
<dbReference type="InterPro" id="IPR050570">
    <property type="entry name" value="Cell_wall_metabolism_enzyme"/>
</dbReference>
<dbReference type="Gene3D" id="2.70.70.10">
    <property type="entry name" value="Glucose Permease (Domain IIA)"/>
    <property type="match status" value="1"/>
</dbReference>
<dbReference type="EMBL" id="BMVC01000002">
    <property type="protein sequence ID" value="GHC83114.1"/>
    <property type="molecule type" value="Genomic_DNA"/>
</dbReference>
<protein>
    <submittedName>
        <fullName evidence="3">Peptidase</fullName>
    </submittedName>
</protein>
<evidence type="ECO:0000259" key="2">
    <source>
        <dbReference type="Pfam" id="PF01551"/>
    </source>
</evidence>
<dbReference type="Pfam" id="PF01551">
    <property type="entry name" value="Peptidase_M23"/>
    <property type="match status" value="1"/>
</dbReference>
<name>A0A919C8J3_9ACTN</name>